<reference evidence="2" key="1">
    <citation type="submission" date="2017-02" db="UniProtKB">
        <authorList>
            <consortium name="WormBaseParasite"/>
        </authorList>
    </citation>
    <scope>IDENTIFICATION</scope>
</reference>
<dbReference type="CDD" id="cd02257">
    <property type="entry name" value="Peptidase_C19"/>
    <property type="match status" value="1"/>
</dbReference>
<evidence type="ECO:0000259" key="1">
    <source>
        <dbReference type="Pfam" id="PF00443"/>
    </source>
</evidence>
<dbReference type="InterPro" id="IPR038765">
    <property type="entry name" value="Papain-like_cys_pep_sf"/>
</dbReference>
<sequence length="130" mass="15152">LKLKNNSMKQFTMIFQIITIESLLRKFFGAEVIQGASCDRCVELRNKTSSGLIKRQGFCKLPSTLIMRVERVTYLPSGVVFKQGDHFTFPEILDIRDFCFYRDTMVNSTSFRDDYICAHLYLYLHSFALI</sequence>
<dbReference type="GO" id="GO:0016579">
    <property type="term" value="P:protein deubiquitination"/>
    <property type="evidence" value="ECO:0007669"/>
    <property type="project" value="InterPro"/>
</dbReference>
<dbReference type="AlphaFoldDB" id="A0A0M3J747"/>
<organism evidence="2">
    <name type="scientific">Anisakis simplex</name>
    <name type="common">Herring worm</name>
    <dbReference type="NCBI Taxonomy" id="6269"/>
    <lineage>
        <taxon>Eukaryota</taxon>
        <taxon>Metazoa</taxon>
        <taxon>Ecdysozoa</taxon>
        <taxon>Nematoda</taxon>
        <taxon>Chromadorea</taxon>
        <taxon>Rhabditida</taxon>
        <taxon>Spirurina</taxon>
        <taxon>Ascaridomorpha</taxon>
        <taxon>Ascaridoidea</taxon>
        <taxon>Anisakidae</taxon>
        <taxon>Anisakis</taxon>
        <taxon>Anisakis simplex complex</taxon>
    </lineage>
</organism>
<feature type="domain" description="Peptidase C19 ubiquitin carboxyl-terminal hydrolase" evidence="1">
    <location>
        <begin position="21"/>
        <end position="99"/>
    </location>
</feature>
<name>A0A0M3J747_ANISI</name>
<dbReference type="WBParaSite" id="ASIM_0000338901-mRNA-1">
    <property type="protein sequence ID" value="ASIM_0000338901-mRNA-1"/>
    <property type="gene ID" value="ASIM_0000338901"/>
</dbReference>
<dbReference type="SUPFAM" id="SSF54001">
    <property type="entry name" value="Cysteine proteinases"/>
    <property type="match status" value="1"/>
</dbReference>
<dbReference type="Gene3D" id="3.90.70.10">
    <property type="entry name" value="Cysteine proteinases"/>
    <property type="match status" value="1"/>
</dbReference>
<dbReference type="Pfam" id="PF00443">
    <property type="entry name" value="UCH"/>
    <property type="match status" value="1"/>
</dbReference>
<proteinExistence type="predicted"/>
<dbReference type="GO" id="GO:0004843">
    <property type="term" value="F:cysteine-type deubiquitinase activity"/>
    <property type="evidence" value="ECO:0007669"/>
    <property type="project" value="InterPro"/>
</dbReference>
<evidence type="ECO:0000313" key="2">
    <source>
        <dbReference type="WBParaSite" id="ASIM_0000338901-mRNA-1"/>
    </source>
</evidence>
<accession>A0A0M3J747</accession>
<dbReference type="InterPro" id="IPR001394">
    <property type="entry name" value="Peptidase_C19_UCH"/>
</dbReference>
<protein>
    <submittedName>
        <fullName evidence="2">Ubiquitin carboxyl-terminal hydrolase (inferred by orthology to a C. elegans protein)</fullName>
    </submittedName>
</protein>